<dbReference type="PANTHER" id="PTHR18640">
    <property type="entry name" value="SOLUTE CARRIER FAMILY 10 MEMBER 7"/>
    <property type="match status" value="1"/>
</dbReference>
<dbReference type="Pfam" id="PF13593">
    <property type="entry name" value="SBF_like"/>
    <property type="match status" value="1"/>
</dbReference>
<dbReference type="GeneTree" id="ENSGT00390000011932"/>
<evidence type="ECO:0000256" key="2">
    <source>
        <dbReference type="SAM" id="Phobius"/>
    </source>
</evidence>
<dbReference type="InterPro" id="IPR016833">
    <property type="entry name" value="Put_Na-Bile_cotransptr"/>
</dbReference>
<keyword evidence="2" id="KW-1133">Transmembrane helix</keyword>
<sequence length="85" mass="9521">MGLRERLAKEWFMLCIVLVIVLAKMDPSVGAKGGPLKPETTITYIAVSAIFFNSGLSLKTEFTNSWLHAASCFFCSDLNQSCWWE</sequence>
<evidence type="ECO:0000313" key="5">
    <source>
        <dbReference type="Proteomes" id="UP000314987"/>
    </source>
</evidence>
<organism evidence="4 5">
    <name type="scientific">Vombatus ursinus</name>
    <name type="common">Common wombat</name>
    <dbReference type="NCBI Taxonomy" id="29139"/>
    <lineage>
        <taxon>Eukaryota</taxon>
        <taxon>Metazoa</taxon>
        <taxon>Chordata</taxon>
        <taxon>Craniata</taxon>
        <taxon>Vertebrata</taxon>
        <taxon>Euteleostomi</taxon>
        <taxon>Mammalia</taxon>
        <taxon>Metatheria</taxon>
        <taxon>Diprotodontia</taxon>
        <taxon>Vombatidae</taxon>
        <taxon>Vombatus</taxon>
    </lineage>
</organism>
<protein>
    <submittedName>
        <fullName evidence="4">Solute carrier family 10 member 7</fullName>
    </submittedName>
</protein>
<evidence type="ECO:0000313" key="4">
    <source>
        <dbReference type="Ensembl" id="ENSVURP00010013804.1"/>
    </source>
</evidence>
<accession>A0A4X2KNS8</accession>
<keyword evidence="2" id="KW-0472">Membrane</keyword>
<dbReference type="Ensembl" id="ENSVURT00010015719.1">
    <property type="protein sequence ID" value="ENSVURP00010013804.1"/>
    <property type="gene ID" value="ENSVURG00010010610.1"/>
</dbReference>
<dbReference type="GeneID" id="114046589"/>
<name>A0A4X2KNS8_VOMUR</name>
<feature type="transmembrane region" description="Helical" evidence="2">
    <location>
        <begin position="41"/>
        <end position="58"/>
    </location>
</feature>
<dbReference type="AlphaFoldDB" id="A0A4X2KNS8"/>
<evidence type="ECO:0000256" key="3">
    <source>
        <dbReference type="SAM" id="SignalP"/>
    </source>
</evidence>
<comment type="similarity">
    <text evidence="1">Belongs to the bile acid:sodium symporter (BASS) (TC 2.A.28) family.</text>
</comment>
<gene>
    <name evidence="4" type="primary">SLC10A7</name>
</gene>
<dbReference type="Proteomes" id="UP000314987">
    <property type="component" value="Unassembled WGS sequence"/>
</dbReference>
<reference evidence="5" key="1">
    <citation type="submission" date="2018-12" db="EMBL/GenBank/DDBJ databases">
        <authorList>
            <person name="Yazar S."/>
        </authorList>
    </citation>
    <scope>NUCLEOTIDE SEQUENCE [LARGE SCALE GENOMIC DNA]</scope>
</reference>
<keyword evidence="3" id="KW-0732">Signal</keyword>
<dbReference type="PANTHER" id="PTHR18640:SF5">
    <property type="entry name" value="SODIUM_BILE ACID COTRANSPORTER 7"/>
    <property type="match status" value="1"/>
</dbReference>
<dbReference type="InterPro" id="IPR038770">
    <property type="entry name" value="Na+/solute_symporter_sf"/>
</dbReference>
<reference evidence="4" key="3">
    <citation type="submission" date="2025-09" db="UniProtKB">
        <authorList>
            <consortium name="Ensembl"/>
        </authorList>
    </citation>
    <scope>IDENTIFICATION</scope>
</reference>
<feature type="signal peptide" evidence="3">
    <location>
        <begin position="1"/>
        <end position="23"/>
    </location>
</feature>
<keyword evidence="2" id="KW-0812">Transmembrane</keyword>
<dbReference type="GO" id="GO:0005886">
    <property type="term" value="C:plasma membrane"/>
    <property type="evidence" value="ECO:0007669"/>
    <property type="project" value="TreeGrafter"/>
</dbReference>
<dbReference type="CTD" id="84068"/>
<feature type="chain" id="PRO_5021325101" evidence="3">
    <location>
        <begin position="24"/>
        <end position="85"/>
    </location>
</feature>
<reference evidence="4" key="2">
    <citation type="submission" date="2025-08" db="UniProtKB">
        <authorList>
            <consortium name="Ensembl"/>
        </authorList>
    </citation>
    <scope>IDENTIFICATION</scope>
</reference>
<keyword evidence="5" id="KW-1185">Reference proteome</keyword>
<proteinExistence type="inferred from homology"/>
<dbReference type="Gene3D" id="1.20.1530.20">
    <property type="match status" value="1"/>
</dbReference>
<evidence type="ECO:0000256" key="1">
    <source>
        <dbReference type="ARBA" id="ARBA00006528"/>
    </source>
</evidence>
<dbReference type="RefSeq" id="XP_027722773.1">
    <property type="nucleotide sequence ID" value="XM_027866972.1"/>
</dbReference>